<dbReference type="AlphaFoldDB" id="A0A382M5D1"/>
<protein>
    <recommendedName>
        <fullName evidence="1">FlgD/Vpr Ig-like domain-containing protein</fullName>
    </recommendedName>
</protein>
<evidence type="ECO:0000259" key="1">
    <source>
        <dbReference type="Pfam" id="PF13860"/>
    </source>
</evidence>
<organism evidence="2">
    <name type="scientific">marine metagenome</name>
    <dbReference type="NCBI Taxonomy" id="408172"/>
    <lineage>
        <taxon>unclassified sequences</taxon>
        <taxon>metagenomes</taxon>
        <taxon>ecological metagenomes</taxon>
    </lineage>
</organism>
<accession>A0A382M5D1</accession>
<dbReference type="NCBIfam" id="TIGR04183">
    <property type="entry name" value="Por_Secre_tail"/>
    <property type="match status" value="1"/>
</dbReference>
<dbReference type="InterPro" id="IPR025965">
    <property type="entry name" value="FlgD/Vpr_Ig-like"/>
</dbReference>
<dbReference type="InterPro" id="IPR026444">
    <property type="entry name" value="Secre_tail"/>
</dbReference>
<proteinExistence type="predicted"/>
<reference evidence="2" key="1">
    <citation type="submission" date="2018-05" db="EMBL/GenBank/DDBJ databases">
        <authorList>
            <person name="Lanie J.A."/>
            <person name="Ng W.-L."/>
            <person name="Kazmierczak K.M."/>
            <person name="Andrzejewski T.M."/>
            <person name="Davidsen T.M."/>
            <person name="Wayne K.J."/>
            <person name="Tettelin H."/>
            <person name="Glass J.I."/>
            <person name="Rusch D."/>
            <person name="Podicherti R."/>
            <person name="Tsui H.-C.T."/>
            <person name="Winkler M.E."/>
        </authorList>
    </citation>
    <scope>NUCLEOTIDE SEQUENCE</scope>
</reference>
<name>A0A382M5D1_9ZZZZ</name>
<dbReference type="Pfam" id="PF13860">
    <property type="entry name" value="FlgD_ig"/>
    <property type="match status" value="1"/>
</dbReference>
<dbReference type="Gene3D" id="2.60.40.4070">
    <property type="match status" value="1"/>
</dbReference>
<feature type="non-terminal residue" evidence="2">
    <location>
        <position position="1"/>
    </location>
</feature>
<dbReference type="EMBL" id="UINC01091383">
    <property type="protein sequence ID" value="SVC44099.1"/>
    <property type="molecule type" value="Genomic_DNA"/>
</dbReference>
<sequence length="123" mass="13724">ETENGLVGVFDIIMDEEATEVGIDNEPAFVPRKFILHPAYPNPFNNSTRIEFMITRPGHVSIGVYDTAGKWVTSIIEKQMQSGTHNLYWKGLDMNGNPVSSGSYLIVMKYAGAIESRKIAFIK</sequence>
<feature type="domain" description="FlgD/Vpr Ig-like" evidence="1">
    <location>
        <begin position="49"/>
        <end position="111"/>
    </location>
</feature>
<evidence type="ECO:0000313" key="2">
    <source>
        <dbReference type="EMBL" id="SVC44099.1"/>
    </source>
</evidence>
<gene>
    <name evidence="2" type="ORF">METZ01_LOCUS296953</name>
</gene>